<gene>
    <name evidence="2" type="primary">BnaA07g08600D</name>
    <name evidence="1" type="ORF">DARMORV10_A07P11430.1</name>
    <name evidence="2" type="ORF">GSBRNA2T00089906001</name>
</gene>
<organism evidence="2 3">
    <name type="scientific">Brassica napus</name>
    <name type="common">Rape</name>
    <dbReference type="NCBI Taxonomy" id="3708"/>
    <lineage>
        <taxon>Eukaryota</taxon>
        <taxon>Viridiplantae</taxon>
        <taxon>Streptophyta</taxon>
        <taxon>Embryophyta</taxon>
        <taxon>Tracheophyta</taxon>
        <taxon>Spermatophyta</taxon>
        <taxon>Magnoliopsida</taxon>
        <taxon>eudicotyledons</taxon>
        <taxon>Gunneridae</taxon>
        <taxon>Pentapetalae</taxon>
        <taxon>rosids</taxon>
        <taxon>malvids</taxon>
        <taxon>Brassicales</taxon>
        <taxon>Brassicaceae</taxon>
        <taxon>Brassiceae</taxon>
        <taxon>Brassica</taxon>
    </lineage>
</organism>
<sequence>MRNLTLQDSGFGETKIHFPYSETVSRRLGDLKEDRDAKLELIKHGSVTKEDQSFDTQPNLTIYLAVCLESISMVRSRGYDLVVIYDDHHHVFLF</sequence>
<evidence type="ECO:0000313" key="3">
    <source>
        <dbReference type="Proteomes" id="UP000028999"/>
    </source>
</evidence>
<proteinExistence type="predicted"/>
<dbReference type="PaxDb" id="3708-A0A078FS20"/>
<reference evidence="1" key="3">
    <citation type="submission" date="2021-01" db="EMBL/GenBank/DDBJ databases">
        <authorList>
            <consortium name="Genoscope - CEA"/>
            <person name="William W."/>
        </authorList>
    </citation>
    <scope>NUCLEOTIDE SEQUENCE</scope>
</reference>
<dbReference type="Gramene" id="CDY15689">
    <property type="protein sequence ID" value="CDY15689"/>
    <property type="gene ID" value="GSBRNA2T00089906001"/>
</dbReference>
<accession>A0A078FS20</accession>
<dbReference type="Proteomes" id="UP001295469">
    <property type="component" value="Chromosome A07"/>
</dbReference>
<dbReference type="AlphaFoldDB" id="A0A078FS20"/>
<dbReference type="EMBL" id="LK032056">
    <property type="protein sequence ID" value="CDY15689.1"/>
    <property type="molecule type" value="Genomic_DNA"/>
</dbReference>
<protein>
    <submittedName>
        <fullName evidence="1">(rape) hypothetical protein</fullName>
    </submittedName>
    <submittedName>
        <fullName evidence="2">BnaA07g08600D protein</fullName>
    </submittedName>
</protein>
<keyword evidence="3" id="KW-1185">Reference proteome</keyword>
<dbReference type="OMA" id="TIYLAVC"/>
<dbReference type="EMBL" id="HG994361">
    <property type="protein sequence ID" value="CAF2160350.1"/>
    <property type="molecule type" value="Genomic_DNA"/>
</dbReference>
<name>A0A078FS20_BRANA</name>
<evidence type="ECO:0000313" key="1">
    <source>
        <dbReference type="EMBL" id="CAF2160350.1"/>
    </source>
</evidence>
<evidence type="ECO:0000313" key="2">
    <source>
        <dbReference type="EMBL" id="CDY15689.1"/>
    </source>
</evidence>
<dbReference type="Proteomes" id="UP000028999">
    <property type="component" value="Unassembled WGS sequence"/>
</dbReference>
<reference evidence="2 3" key="1">
    <citation type="journal article" date="2014" name="Science">
        <title>Plant genetics. Early allopolyploid evolution in the post-Neolithic Brassica napus oilseed genome.</title>
        <authorList>
            <person name="Chalhoub B."/>
            <person name="Denoeud F."/>
            <person name="Liu S."/>
            <person name="Parkin I.A."/>
            <person name="Tang H."/>
            <person name="Wang X."/>
            <person name="Chiquet J."/>
            <person name="Belcram H."/>
            <person name="Tong C."/>
            <person name="Samans B."/>
            <person name="Correa M."/>
            <person name="Da Silva C."/>
            <person name="Just J."/>
            <person name="Falentin C."/>
            <person name="Koh C.S."/>
            <person name="Le Clainche I."/>
            <person name="Bernard M."/>
            <person name="Bento P."/>
            <person name="Noel B."/>
            <person name="Labadie K."/>
            <person name="Alberti A."/>
            <person name="Charles M."/>
            <person name="Arnaud D."/>
            <person name="Guo H."/>
            <person name="Daviaud C."/>
            <person name="Alamery S."/>
            <person name="Jabbari K."/>
            <person name="Zhao M."/>
            <person name="Edger P.P."/>
            <person name="Chelaifa H."/>
            <person name="Tack D."/>
            <person name="Lassalle G."/>
            <person name="Mestiri I."/>
            <person name="Schnel N."/>
            <person name="Le Paslier M.C."/>
            <person name="Fan G."/>
            <person name="Renault V."/>
            <person name="Bayer P.E."/>
            <person name="Golicz A.A."/>
            <person name="Manoli S."/>
            <person name="Lee T.H."/>
            <person name="Thi V.H."/>
            <person name="Chalabi S."/>
            <person name="Hu Q."/>
            <person name="Fan C."/>
            <person name="Tollenaere R."/>
            <person name="Lu Y."/>
            <person name="Battail C."/>
            <person name="Shen J."/>
            <person name="Sidebottom C.H."/>
            <person name="Wang X."/>
            <person name="Canaguier A."/>
            <person name="Chauveau A."/>
            <person name="Berard A."/>
            <person name="Deniot G."/>
            <person name="Guan M."/>
            <person name="Liu Z."/>
            <person name="Sun F."/>
            <person name="Lim Y.P."/>
            <person name="Lyons E."/>
            <person name="Town C.D."/>
            <person name="Bancroft I."/>
            <person name="Wang X."/>
            <person name="Meng J."/>
            <person name="Ma J."/>
            <person name="Pires J.C."/>
            <person name="King G.J."/>
            <person name="Brunel D."/>
            <person name="Delourme R."/>
            <person name="Renard M."/>
            <person name="Aury J.M."/>
            <person name="Adams K.L."/>
            <person name="Batley J."/>
            <person name="Snowdon R.J."/>
            <person name="Tost J."/>
            <person name="Edwards D."/>
            <person name="Zhou Y."/>
            <person name="Hua W."/>
            <person name="Sharpe A.G."/>
            <person name="Paterson A.H."/>
            <person name="Guan C."/>
            <person name="Wincker P."/>
        </authorList>
    </citation>
    <scope>NUCLEOTIDE SEQUENCE [LARGE SCALE GENOMIC DNA]</scope>
    <source>
        <strain evidence="3">cv. Darmor-bzh</strain>
    </source>
</reference>
<reference evidence="2" key="2">
    <citation type="submission" date="2014-06" db="EMBL/GenBank/DDBJ databases">
        <authorList>
            <person name="Genoscope - CEA"/>
        </authorList>
    </citation>
    <scope>NUCLEOTIDE SEQUENCE</scope>
</reference>